<organism evidence="2 3">
    <name type="scientific">Naganishia liquefaciens</name>
    <dbReference type="NCBI Taxonomy" id="104408"/>
    <lineage>
        <taxon>Eukaryota</taxon>
        <taxon>Fungi</taxon>
        <taxon>Dikarya</taxon>
        <taxon>Basidiomycota</taxon>
        <taxon>Agaricomycotina</taxon>
        <taxon>Tremellomycetes</taxon>
        <taxon>Filobasidiales</taxon>
        <taxon>Filobasidiaceae</taxon>
        <taxon>Naganishia</taxon>
    </lineage>
</organism>
<comment type="caution">
    <text evidence="2">The sequence shown here is derived from an EMBL/GenBank/DDBJ whole genome shotgun (WGS) entry which is preliminary data.</text>
</comment>
<accession>A0A8H3TRK0</accession>
<proteinExistence type="predicted"/>
<dbReference type="AlphaFoldDB" id="A0A8H3TRK0"/>
<dbReference type="Proteomes" id="UP000620104">
    <property type="component" value="Unassembled WGS sequence"/>
</dbReference>
<sequence>MTSGAVSRSGSKQEDTHLRRMGDSTKPLIDPLTILLAHWFGSRIPPAAARTHSPMLSQLKKPAAQRSISEDWAARQWIER</sequence>
<gene>
    <name evidence="2" type="ORF">NliqN6_2324</name>
</gene>
<name>A0A8H3TRK0_9TREE</name>
<feature type="compositionally biased region" description="Polar residues" evidence="1">
    <location>
        <begin position="1"/>
        <end position="10"/>
    </location>
</feature>
<evidence type="ECO:0000313" key="2">
    <source>
        <dbReference type="EMBL" id="GHJ85922.1"/>
    </source>
</evidence>
<reference evidence="2" key="1">
    <citation type="submission" date="2020-07" db="EMBL/GenBank/DDBJ databases">
        <title>Draft Genome Sequence of a Deep-Sea Yeast, Naganishia (Cryptococcus) liquefaciens strain N6.</title>
        <authorList>
            <person name="Han Y.W."/>
            <person name="Kajitani R."/>
            <person name="Morimoto H."/>
            <person name="Parhat M."/>
            <person name="Tsubouchi H."/>
            <person name="Bakenova O."/>
            <person name="Ogata M."/>
            <person name="Argunhan B."/>
            <person name="Aoki R."/>
            <person name="Kajiwara S."/>
            <person name="Itoh T."/>
            <person name="Iwasaki H."/>
        </authorList>
    </citation>
    <scope>NUCLEOTIDE SEQUENCE</scope>
    <source>
        <strain evidence="2">N6</strain>
    </source>
</reference>
<evidence type="ECO:0000256" key="1">
    <source>
        <dbReference type="SAM" id="MobiDB-lite"/>
    </source>
</evidence>
<protein>
    <submittedName>
        <fullName evidence="2">Uncharacterized protein</fullName>
    </submittedName>
</protein>
<feature type="compositionally biased region" description="Basic and acidic residues" evidence="1">
    <location>
        <begin position="11"/>
        <end position="23"/>
    </location>
</feature>
<keyword evidence="3" id="KW-1185">Reference proteome</keyword>
<evidence type="ECO:0000313" key="3">
    <source>
        <dbReference type="Proteomes" id="UP000620104"/>
    </source>
</evidence>
<dbReference type="EMBL" id="BLZA01000016">
    <property type="protein sequence ID" value="GHJ85922.1"/>
    <property type="molecule type" value="Genomic_DNA"/>
</dbReference>
<feature type="region of interest" description="Disordered" evidence="1">
    <location>
        <begin position="1"/>
        <end position="25"/>
    </location>
</feature>